<dbReference type="AlphaFoldDB" id="A0A2T3ZYC1"/>
<dbReference type="EMBL" id="KZ679690">
    <property type="protein sequence ID" value="PTB49810.1"/>
    <property type="molecule type" value="Genomic_DNA"/>
</dbReference>
<evidence type="ECO:0000256" key="1">
    <source>
        <dbReference type="SAM" id="SignalP"/>
    </source>
</evidence>
<reference evidence="2 3" key="1">
    <citation type="submission" date="2016-07" db="EMBL/GenBank/DDBJ databases">
        <title>Multiple horizontal gene transfer events from other fungi enriched the ability of initially mycotrophic Trichoderma (Ascomycota) to feed on dead plant biomass.</title>
        <authorList>
            <consortium name="DOE Joint Genome Institute"/>
            <person name="Aerts A."/>
            <person name="Atanasova L."/>
            <person name="Chenthamara K."/>
            <person name="Zhang J."/>
            <person name="Grujic M."/>
            <person name="Henrissat B."/>
            <person name="Kuo A."/>
            <person name="Salamov A."/>
            <person name="Lipzen A."/>
            <person name="Labutti K."/>
            <person name="Barry K."/>
            <person name="Miao Y."/>
            <person name="Rahimi M.J."/>
            <person name="Shen Q."/>
            <person name="Grigoriev I.V."/>
            <person name="Kubicek C.P."/>
            <person name="Druzhinina I.S."/>
        </authorList>
    </citation>
    <scope>NUCLEOTIDE SEQUENCE [LARGE SCALE GENOMIC DNA]</scope>
    <source>
        <strain evidence="2 3">CBS 226.95</strain>
    </source>
</reference>
<keyword evidence="3" id="KW-1185">Reference proteome</keyword>
<organism evidence="2 3">
    <name type="scientific">Trichoderma harzianum CBS 226.95</name>
    <dbReference type="NCBI Taxonomy" id="983964"/>
    <lineage>
        <taxon>Eukaryota</taxon>
        <taxon>Fungi</taxon>
        <taxon>Dikarya</taxon>
        <taxon>Ascomycota</taxon>
        <taxon>Pezizomycotina</taxon>
        <taxon>Sordariomycetes</taxon>
        <taxon>Hypocreomycetidae</taxon>
        <taxon>Hypocreales</taxon>
        <taxon>Hypocreaceae</taxon>
        <taxon>Trichoderma</taxon>
    </lineage>
</organism>
<proteinExistence type="predicted"/>
<dbReference type="Proteomes" id="UP000241690">
    <property type="component" value="Unassembled WGS sequence"/>
</dbReference>
<sequence length="75" mass="8591">MSLRLMSQGFSWLCVMTVLCADRFQIPCFPDIHLPRFFVHPFSASAHPDDNNLKANNVVVVTIDSIKLQEPRIFD</sequence>
<name>A0A2T3ZYC1_TRIHA</name>
<keyword evidence="1" id="KW-0732">Signal</keyword>
<feature type="signal peptide" evidence="1">
    <location>
        <begin position="1"/>
        <end position="21"/>
    </location>
</feature>
<protein>
    <submittedName>
        <fullName evidence="2">Uncharacterized protein</fullName>
    </submittedName>
</protein>
<evidence type="ECO:0000313" key="2">
    <source>
        <dbReference type="EMBL" id="PTB49810.1"/>
    </source>
</evidence>
<gene>
    <name evidence="2" type="ORF">M431DRAFT_512581</name>
</gene>
<evidence type="ECO:0000313" key="3">
    <source>
        <dbReference type="Proteomes" id="UP000241690"/>
    </source>
</evidence>
<dbReference type="RefSeq" id="XP_024769487.1">
    <property type="nucleotide sequence ID" value="XM_024919866.1"/>
</dbReference>
<dbReference type="GeneID" id="36628435"/>
<accession>A0A2T3ZYC1</accession>
<feature type="chain" id="PRO_5015710695" evidence="1">
    <location>
        <begin position="22"/>
        <end position="75"/>
    </location>
</feature>